<dbReference type="PATRIC" id="fig|1111454.3.peg.1822"/>
<accession>U7UG07</accession>
<reference evidence="1 2" key="1">
    <citation type="submission" date="2013-09" db="EMBL/GenBank/DDBJ databases">
        <authorList>
            <person name="Durkin A.S."/>
            <person name="Haft D.R."/>
            <person name="McCorrison J."/>
            <person name="Torralba M."/>
            <person name="Gillis M."/>
            <person name="Haft D.H."/>
            <person name="Methe B."/>
            <person name="Sutton G."/>
            <person name="Nelson K.E."/>
        </authorList>
    </citation>
    <scope>NUCLEOTIDE SEQUENCE [LARGE SCALE GENOMIC DNA]</scope>
    <source>
        <strain evidence="1 2">BV3C16-1</strain>
    </source>
</reference>
<evidence type="ECO:0000313" key="1">
    <source>
        <dbReference type="EMBL" id="ERT57809.1"/>
    </source>
</evidence>
<name>U7UG07_9FIRM</name>
<sequence length="46" mass="5190">MNLYFSNLGIFLSSCEVTYYCIMRCKAPGESVLPWEWICLPGAVAL</sequence>
<dbReference type="AlphaFoldDB" id="U7UG07"/>
<protein>
    <submittedName>
        <fullName evidence="1">Uncharacterized protein</fullName>
    </submittedName>
</protein>
<evidence type="ECO:0000313" key="2">
    <source>
        <dbReference type="Proteomes" id="UP000017090"/>
    </source>
</evidence>
<dbReference type="Proteomes" id="UP000017090">
    <property type="component" value="Unassembled WGS sequence"/>
</dbReference>
<keyword evidence="2" id="KW-1185">Reference proteome</keyword>
<gene>
    <name evidence="1" type="ORF">HMPREF1250_1142</name>
</gene>
<dbReference type="EMBL" id="AWXA01000051">
    <property type="protein sequence ID" value="ERT57809.1"/>
    <property type="molecule type" value="Genomic_DNA"/>
</dbReference>
<proteinExistence type="predicted"/>
<organism evidence="1 2">
    <name type="scientific">Megasphaera vaginalis</name>
    <name type="common">ex Srinivasan et al. 2021</name>
    <dbReference type="NCBI Taxonomy" id="1111454"/>
    <lineage>
        <taxon>Bacteria</taxon>
        <taxon>Bacillati</taxon>
        <taxon>Bacillota</taxon>
        <taxon>Negativicutes</taxon>
        <taxon>Veillonellales</taxon>
        <taxon>Veillonellaceae</taxon>
        <taxon>Megasphaera</taxon>
    </lineage>
</organism>
<comment type="caution">
    <text evidence="1">The sequence shown here is derived from an EMBL/GenBank/DDBJ whole genome shotgun (WGS) entry which is preliminary data.</text>
</comment>